<feature type="active site" evidence="2">
    <location>
        <position position="255"/>
    </location>
</feature>
<name>A0ABW4E7P4_9LACO</name>
<evidence type="ECO:0000259" key="4">
    <source>
        <dbReference type="Pfam" id="PF00171"/>
    </source>
</evidence>
<evidence type="ECO:0000256" key="3">
    <source>
        <dbReference type="RuleBase" id="RU003345"/>
    </source>
</evidence>
<gene>
    <name evidence="5" type="primary">aldA</name>
    <name evidence="5" type="ORF">ACFQ5J_10625</name>
</gene>
<comment type="similarity">
    <text evidence="3">Belongs to the aldehyde dehydrogenase family.</text>
</comment>
<dbReference type="RefSeq" id="WP_125749259.1">
    <property type="nucleotide sequence ID" value="NZ_JBHTON010000035.1"/>
</dbReference>
<dbReference type="Proteomes" id="UP001597252">
    <property type="component" value="Unassembled WGS sequence"/>
</dbReference>
<dbReference type="GO" id="GO:0016491">
    <property type="term" value="F:oxidoreductase activity"/>
    <property type="evidence" value="ECO:0007669"/>
    <property type="project" value="UniProtKB-KW"/>
</dbReference>
<dbReference type="CDD" id="cd07088">
    <property type="entry name" value="ALDH_LactADH-AldA"/>
    <property type="match status" value="1"/>
</dbReference>
<dbReference type="PANTHER" id="PTHR11699">
    <property type="entry name" value="ALDEHYDE DEHYDROGENASE-RELATED"/>
    <property type="match status" value="1"/>
</dbReference>
<dbReference type="NCBIfam" id="NF007497">
    <property type="entry name" value="PRK10090.1"/>
    <property type="match status" value="1"/>
</dbReference>
<keyword evidence="1 3" id="KW-0560">Oxidoreductase</keyword>
<sequence>MANSTTALKHYQMYLDGKFVDASDHETQVVINPATEAPLATFPVATAADAEAAVLAAERAQRTWRQLPAPARGQYLAQLAAALRSHAETFIDLLIREQGKIYGLAETEVNFSADYLDYMAAAGRTYEGEIIQSDNPNENIMIAKQPIGVAVGILAWNFPLFLIVRKLAPALVTGNTIVLKPSSETPQVALEFAKLVDEVELPHGVANFITGHGSEIGEALSANPKVGIISLTGSVNSGKRVMATAANHVAKVSLELGGKAPAIVAKDADLDLAVQAIIDSRIDNNGQVCNNAERVYVQEDVAEEFTQKLTAKLAAVKVGDPEDRSVDMGPLINRAALEKVDGMVQRAVAQGGVVTTGGHPLDTERGFFYLPTVITHVQQDWEIVQNEVFGPVLPIVTFKTIKEAVAMANDTRYGLTSSIYTRDLEAAAYAANTIEAGETYINRFNFEAIQGFHAGWKESGVGGADGRHGIEEFLNTHAVYLQRHPEHLTD</sequence>
<evidence type="ECO:0000256" key="1">
    <source>
        <dbReference type="ARBA" id="ARBA00023002"/>
    </source>
</evidence>
<organism evidence="5 6">
    <name type="scientific">Lacticaseibacillus baoqingensis</name>
    <dbReference type="NCBI Taxonomy" id="2486013"/>
    <lineage>
        <taxon>Bacteria</taxon>
        <taxon>Bacillati</taxon>
        <taxon>Bacillota</taxon>
        <taxon>Bacilli</taxon>
        <taxon>Lactobacillales</taxon>
        <taxon>Lactobacillaceae</taxon>
        <taxon>Lacticaseibacillus</taxon>
    </lineage>
</organism>
<accession>A0ABW4E7P4</accession>
<feature type="domain" description="Aldehyde dehydrogenase" evidence="4">
    <location>
        <begin position="20"/>
        <end position="479"/>
    </location>
</feature>
<reference evidence="6" key="1">
    <citation type="journal article" date="2019" name="Int. J. Syst. Evol. Microbiol.">
        <title>The Global Catalogue of Microorganisms (GCM) 10K type strain sequencing project: providing services to taxonomists for standard genome sequencing and annotation.</title>
        <authorList>
            <consortium name="The Broad Institute Genomics Platform"/>
            <consortium name="The Broad Institute Genome Sequencing Center for Infectious Disease"/>
            <person name="Wu L."/>
            <person name="Ma J."/>
        </authorList>
    </citation>
    <scope>NUCLEOTIDE SEQUENCE [LARGE SCALE GENOMIC DNA]</scope>
    <source>
        <strain evidence="6">CCM 8903</strain>
    </source>
</reference>
<evidence type="ECO:0000313" key="5">
    <source>
        <dbReference type="EMBL" id="MFD1485684.1"/>
    </source>
</evidence>
<protein>
    <submittedName>
        <fullName evidence="5">Aldehyde dehydrogenase</fullName>
        <ecNumber evidence="5">1.2.1.-</ecNumber>
    </submittedName>
</protein>
<dbReference type="Gene3D" id="3.40.605.10">
    <property type="entry name" value="Aldehyde Dehydrogenase, Chain A, domain 1"/>
    <property type="match status" value="1"/>
</dbReference>
<dbReference type="EMBL" id="JBHTON010000035">
    <property type="protein sequence ID" value="MFD1485684.1"/>
    <property type="molecule type" value="Genomic_DNA"/>
</dbReference>
<evidence type="ECO:0000313" key="6">
    <source>
        <dbReference type="Proteomes" id="UP001597252"/>
    </source>
</evidence>
<evidence type="ECO:0000256" key="2">
    <source>
        <dbReference type="PROSITE-ProRule" id="PRU10007"/>
    </source>
</evidence>
<dbReference type="InterPro" id="IPR016162">
    <property type="entry name" value="Ald_DH_N"/>
</dbReference>
<dbReference type="SUPFAM" id="SSF53720">
    <property type="entry name" value="ALDH-like"/>
    <property type="match status" value="1"/>
</dbReference>
<dbReference type="InterPro" id="IPR016161">
    <property type="entry name" value="Ald_DH/histidinol_DH"/>
</dbReference>
<dbReference type="Gene3D" id="3.40.309.10">
    <property type="entry name" value="Aldehyde Dehydrogenase, Chain A, domain 2"/>
    <property type="match status" value="1"/>
</dbReference>
<dbReference type="InterPro" id="IPR015590">
    <property type="entry name" value="Aldehyde_DH_dom"/>
</dbReference>
<dbReference type="EC" id="1.2.1.-" evidence="5"/>
<dbReference type="InterPro" id="IPR016163">
    <property type="entry name" value="Ald_DH_C"/>
</dbReference>
<dbReference type="PROSITE" id="PS00687">
    <property type="entry name" value="ALDEHYDE_DEHYDR_GLU"/>
    <property type="match status" value="1"/>
</dbReference>
<comment type="caution">
    <text evidence="5">The sequence shown here is derived from an EMBL/GenBank/DDBJ whole genome shotgun (WGS) entry which is preliminary data.</text>
</comment>
<proteinExistence type="inferred from homology"/>
<dbReference type="InterPro" id="IPR029510">
    <property type="entry name" value="Ald_DH_CS_GLU"/>
</dbReference>
<dbReference type="Pfam" id="PF00171">
    <property type="entry name" value="Aldedh"/>
    <property type="match status" value="1"/>
</dbReference>
<keyword evidence="6" id="KW-1185">Reference proteome</keyword>